<comment type="caution">
    <text evidence="1">The sequence shown here is derived from an EMBL/GenBank/DDBJ whole genome shotgun (WGS) entry which is preliminary data.</text>
</comment>
<reference evidence="1 2" key="1">
    <citation type="journal article" date="2021" name="Elife">
        <title>Chloroplast acquisition without the gene transfer in kleptoplastic sea slugs, Plakobranchus ocellatus.</title>
        <authorList>
            <person name="Maeda T."/>
            <person name="Takahashi S."/>
            <person name="Yoshida T."/>
            <person name="Shimamura S."/>
            <person name="Takaki Y."/>
            <person name="Nagai Y."/>
            <person name="Toyoda A."/>
            <person name="Suzuki Y."/>
            <person name="Arimoto A."/>
            <person name="Ishii H."/>
            <person name="Satoh N."/>
            <person name="Nishiyama T."/>
            <person name="Hasebe M."/>
            <person name="Maruyama T."/>
            <person name="Minagawa J."/>
            <person name="Obokata J."/>
            <person name="Shigenobu S."/>
        </authorList>
    </citation>
    <scope>NUCLEOTIDE SEQUENCE [LARGE SCALE GENOMIC DNA]</scope>
</reference>
<dbReference type="SUPFAM" id="SSF53098">
    <property type="entry name" value="Ribonuclease H-like"/>
    <property type="match status" value="1"/>
</dbReference>
<evidence type="ECO:0000313" key="1">
    <source>
        <dbReference type="EMBL" id="GFO23828.1"/>
    </source>
</evidence>
<dbReference type="PANTHER" id="PTHR37162:SF1">
    <property type="entry name" value="BED-TYPE DOMAIN-CONTAINING PROTEIN"/>
    <property type="match status" value="1"/>
</dbReference>
<accession>A0AAV4BW48</accession>
<evidence type="ECO:0000313" key="2">
    <source>
        <dbReference type="Proteomes" id="UP000735302"/>
    </source>
</evidence>
<dbReference type="AlphaFoldDB" id="A0AAV4BW48"/>
<dbReference type="InterPro" id="IPR012337">
    <property type="entry name" value="RNaseH-like_sf"/>
</dbReference>
<proteinExistence type="predicted"/>
<sequence length="384" mass="43992">MSKTRFLDMPIPASGKATDLFAEIDSFMSLHNIPWENVVGFSSDNCNTMVGRDNSVLSRVKEKSPHVLSIGCICHLANLCVKAGVKALPMKLDDLLVDIFYFFQHSSKRLKDYKEFQDFTEVEEEKILNHCPTRWLSLEKVGNRTLSQLPALKSYFASHEDVEKPGKVKSIHERLQDPMTELVLRFMKYILPIINNFNTVFQTDEAKIGCLLPEMDRFLRKFLIKFVQMRHVKTADELRNLNFHNKDLQHGDDMIAIGLDTREVLQDLDVDPGTEKKFFQGVKGFYEAVVDKMLGKFPFDDLTLPHLSVLDPSKTETLTYSSIVHLATTFCPTLEAEDIKEDWEDLQLLPGLTQKQRRPNELICTGARSWLSRQLLECLSSLSS</sequence>
<protein>
    <submittedName>
        <fullName evidence="1">Connexin 27.5</fullName>
    </submittedName>
</protein>
<gene>
    <name evidence="1" type="ORF">PoB_005033300</name>
</gene>
<keyword evidence="2" id="KW-1185">Reference proteome</keyword>
<dbReference type="Proteomes" id="UP000735302">
    <property type="component" value="Unassembled WGS sequence"/>
</dbReference>
<organism evidence="1 2">
    <name type="scientific">Plakobranchus ocellatus</name>
    <dbReference type="NCBI Taxonomy" id="259542"/>
    <lineage>
        <taxon>Eukaryota</taxon>
        <taxon>Metazoa</taxon>
        <taxon>Spiralia</taxon>
        <taxon>Lophotrochozoa</taxon>
        <taxon>Mollusca</taxon>
        <taxon>Gastropoda</taxon>
        <taxon>Heterobranchia</taxon>
        <taxon>Euthyneura</taxon>
        <taxon>Panpulmonata</taxon>
        <taxon>Sacoglossa</taxon>
        <taxon>Placobranchoidea</taxon>
        <taxon>Plakobranchidae</taxon>
        <taxon>Plakobranchus</taxon>
    </lineage>
</organism>
<dbReference type="EMBL" id="BLXT01005539">
    <property type="protein sequence ID" value="GFO23828.1"/>
    <property type="molecule type" value="Genomic_DNA"/>
</dbReference>
<name>A0AAV4BW48_9GAST</name>
<dbReference type="PANTHER" id="PTHR37162">
    <property type="entry name" value="HAT FAMILY DIMERISATION DOMAINCONTAINING PROTEIN-RELATED"/>
    <property type="match status" value="1"/>
</dbReference>